<dbReference type="InterPro" id="IPR006086">
    <property type="entry name" value="XPG-I_dom"/>
</dbReference>
<evidence type="ECO:0000256" key="13">
    <source>
        <dbReference type="SAM" id="Coils"/>
    </source>
</evidence>
<feature type="binding site" evidence="12">
    <location>
        <position position="173"/>
    </location>
    <ligand>
        <name>Mg(2+)</name>
        <dbReference type="ChEBI" id="CHEBI:18420"/>
        <label>2</label>
    </ligand>
</feature>
<comment type="caution">
    <text evidence="12">Lacks conserved residue(s) required for the propagation of feature annotation.</text>
</comment>
<dbReference type="InterPro" id="IPR006085">
    <property type="entry name" value="XPG_DNA_repair_N"/>
</dbReference>
<dbReference type="InterPro" id="IPR019974">
    <property type="entry name" value="XPG_CS"/>
</dbReference>
<keyword evidence="5 12" id="KW-0227">DNA damage</keyword>
<dbReference type="PRINTS" id="PR00853">
    <property type="entry name" value="XPGRADSUPER"/>
</dbReference>
<dbReference type="GO" id="GO:0043137">
    <property type="term" value="P:DNA replication, removal of RNA primer"/>
    <property type="evidence" value="ECO:0007669"/>
    <property type="project" value="UniProtKB-UniRule"/>
</dbReference>
<dbReference type="SUPFAM" id="SSF47807">
    <property type="entry name" value="5' to 3' exonuclease, C-terminal subdomain"/>
    <property type="match status" value="1"/>
</dbReference>
<dbReference type="EC" id="3.1.-.-" evidence="12"/>
<evidence type="ECO:0000256" key="7">
    <source>
        <dbReference type="ARBA" id="ARBA00022839"/>
    </source>
</evidence>
<keyword evidence="3 12" id="KW-0479">Metal-binding</keyword>
<feature type="binding site" evidence="12">
    <location>
        <position position="80"/>
    </location>
    <ligand>
        <name>Mg(2+)</name>
        <dbReference type="ChEBI" id="CHEBI:18420"/>
        <label>1</label>
    </ligand>
</feature>
<dbReference type="KEGG" id="mmil:sm9_2163"/>
<dbReference type="GO" id="GO:0017108">
    <property type="term" value="F:5'-flap endonuclease activity"/>
    <property type="evidence" value="ECO:0007669"/>
    <property type="project" value="UniProtKB-UniRule"/>
</dbReference>
<keyword evidence="8 12" id="KW-0460">Magnesium</keyword>
<dbReference type="Gene3D" id="3.40.50.1010">
    <property type="entry name" value="5'-nuclease"/>
    <property type="match status" value="1"/>
</dbReference>
<keyword evidence="9 12" id="KW-0234">DNA repair</keyword>
<dbReference type="GeneID" id="26737120"/>
<feature type="domain" description="XPG-I" evidence="14">
    <location>
        <begin position="140"/>
        <end position="211"/>
    </location>
</feature>
<evidence type="ECO:0000256" key="3">
    <source>
        <dbReference type="ARBA" id="ARBA00022723"/>
    </source>
</evidence>
<dbReference type="EMBL" id="CP011266">
    <property type="protein sequence ID" value="ALT69919.1"/>
    <property type="molecule type" value="Genomic_DNA"/>
</dbReference>
<keyword evidence="1 12" id="KW-0235">DNA replication</keyword>
<feature type="binding site" evidence="12">
    <location>
        <position position="154"/>
    </location>
    <ligand>
        <name>Mg(2+)</name>
        <dbReference type="ChEBI" id="CHEBI:18420"/>
        <label>1</label>
    </ligand>
</feature>
<dbReference type="PANTHER" id="PTHR11081">
    <property type="entry name" value="FLAP ENDONUCLEASE FAMILY MEMBER"/>
    <property type="match status" value="1"/>
</dbReference>
<dbReference type="SUPFAM" id="SSF88723">
    <property type="entry name" value="PIN domain-like"/>
    <property type="match status" value="1"/>
</dbReference>
<comment type="similarity">
    <text evidence="12">Belongs to the XPG/RAD2 endonuclease family. FEN1 subfamily.</text>
</comment>
<dbReference type="PATRIC" id="fig|230361.4.peg.2236"/>
<dbReference type="PANTHER" id="PTHR11081:SF9">
    <property type="entry name" value="FLAP ENDONUCLEASE 1"/>
    <property type="match status" value="1"/>
</dbReference>
<feature type="coiled-coil region" evidence="13">
    <location>
        <begin position="238"/>
        <end position="265"/>
    </location>
</feature>
<dbReference type="InterPro" id="IPR023426">
    <property type="entry name" value="Flap_endonuc"/>
</dbReference>
<dbReference type="PROSITE" id="PS00841">
    <property type="entry name" value="XPG_1"/>
    <property type="match status" value="1"/>
</dbReference>
<dbReference type="CDD" id="cd09867">
    <property type="entry name" value="PIN_FEN1"/>
    <property type="match status" value="1"/>
</dbReference>
<evidence type="ECO:0000256" key="9">
    <source>
        <dbReference type="ARBA" id="ARBA00023204"/>
    </source>
</evidence>
<comment type="subunit">
    <text evidence="11 12">Interacts with PCNA. PCNA stimulates the nuclease activity without altering cleavage specificity.</text>
</comment>
<dbReference type="GO" id="GO:0006281">
    <property type="term" value="P:DNA repair"/>
    <property type="evidence" value="ECO:0007669"/>
    <property type="project" value="UniProtKB-UniRule"/>
</dbReference>
<evidence type="ECO:0000313" key="17">
    <source>
        <dbReference type="Proteomes" id="UP000067738"/>
    </source>
</evidence>
<accession>A0A0U3CW60</accession>
<evidence type="ECO:0000259" key="15">
    <source>
        <dbReference type="SMART" id="SM00485"/>
    </source>
</evidence>
<dbReference type="RefSeq" id="WP_058740125.1">
    <property type="nucleotide sequence ID" value="NZ_CP011266.1"/>
</dbReference>
<evidence type="ECO:0000259" key="14">
    <source>
        <dbReference type="SMART" id="SM00484"/>
    </source>
</evidence>
<dbReference type="GO" id="GO:0003677">
    <property type="term" value="F:DNA binding"/>
    <property type="evidence" value="ECO:0007669"/>
    <property type="project" value="UniProtKB-UniRule"/>
</dbReference>
<dbReference type="GO" id="GO:0008409">
    <property type="term" value="F:5'-3' exonuclease activity"/>
    <property type="evidence" value="ECO:0007669"/>
    <property type="project" value="UniProtKB-UniRule"/>
</dbReference>
<protein>
    <recommendedName>
        <fullName evidence="12">Flap endonuclease 1</fullName>
        <shortName evidence="12">FEN-1</shortName>
        <ecNumber evidence="12">3.1.-.-</ecNumber>
    </recommendedName>
    <alternativeName>
        <fullName evidence="12">Flap structure-specific endonuclease 1</fullName>
    </alternativeName>
</protein>
<evidence type="ECO:0000256" key="1">
    <source>
        <dbReference type="ARBA" id="ARBA00022705"/>
    </source>
</evidence>
<evidence type="ECO:0000256" key="6">
    <source>
        <dbReference type="ARBA" id="ARBA00022801"/>
    </source>
</evidence>
<feature type="binding site" evidence="12">
    <location>
        <position position="152"/>
    </location>
    <ligand>
        <name>Mg(2+)</name>
        <dbReference type="ChEBI" id="CHEBI:18420"/>
        <label>1</label>
    </ligand>
</feature>
<dbReference type="SMART" id="SM00485">
    <property type="entry name" value="XPGN"/>
    <property type="match status" value="1"/>
</dbReference>
<name>A0A0U3CW60_9EURY</name>
<dbReference type="GO" id="GO:0000287">
    <property type="term" value="F:magnesium ion binding"/>
    <property type="evidence" value="ECO:0007669"/>
    <property type="project" value="UniProtKB-UniRule"/>
</dbReference>
<gene>
    <name evidence="12 16" type="primary">fen</name>
    <name evidence="16" type="ORF">sm9_2163</name>
</gene>
<evidence type="ECO:0000313" key="16">
    <source>
        <dbReference type="EMBL" id="ALT69919.1"/>
    </source>
</evidence>
<dbReference type="SMART" id="SM00484">
    <property type="entry name" value="XPGI"/>
    <property type="match status" value="1"/>
</dbReference>
<dbReference type="InterPro" id="IPR036279">
    <property type="entry name" value="5-3_exonuclease_C_sf"/>
</dbReference>
<dbReference type="Gene3D" id="1.10.150.20">
    <property type="entry name" value="5' to 3' exonuclease, C-terminal subdomain"/>
    <property type="match status" value="1"/>
</dbReference>
<evidence type="ECO:0000256" key="5">
    <source>
        <dbReference type="ARBA" id="ARBA00022763"/>
    </source>
</evidence>
<feature type="region of interest" description="Interaction with PCNA" evidence="12">
    <location>
        <begin position="319"/>
        <end position="327"/>
    </location>
</feature>
<feature type="binding site" evidence="12">
    <location>
        <position position="175"/>
    </location>
    <ligand>
        <name>Mg(2+)</name>
        <dbReference type="ChEBI" id="CHEBI:18420"/>
        <label>2</label>
    </ligand>
</feature>
<dbReference type="Pfam" id="PF00867">
    <property type="entry name" value="XPG_I"/>
    <property type="match status" value="1"/>
</dbReference>
<comment type="function">
    <text evidence="12">Structure-specific nuclease with 5'-flap endonuclease and 5'-3' exonuclease activities involved in DNA replication and repair. During DNA replication, cleaves the 5'-overhanging flap structure that is generated by displacement synthesis when DNA polymerase encounters the 5'-end of a downstream Okazaki fragment. Binds the unpaired 3'-DNA end and kinks the DNA to facilitate 5' cleavage specificity. Cleaves one nucleotide into the double-stranded DNA from the junction in flap DNA, leaving a nick for ligation. Also involved in the base excision repair (BER) pathway. Acts as a genome stabilization factor that prevents flaps from equilibrating into structurs that lead to duplications and deletions. Also possesses 5'-3' exonuclease activity on nicked or gapped double-stranded DNA.</text>
</comment>
<proteinExistence type="inferred from homology"/>
<evidence type="ECO:0000256" key="12">
    <source>
        <dbReference type="HAMAP-Rule" id="MF_00614"/>
    </source>
</evidence>
<dbReference type="InterPro" id="IPR029060">
    <property type="entry name" value="PIN-like_dom_sf"/>
</dbReference>
<dbReference type="OrthoDB" id="9593at2157"/>
<keyword evidence="13" id="KW-0175">Coiled coil</keyword>
<keyword evidence="7 12" id="KW-0269">Exonuclease</keyword>
<evidence type="ECO:0000256" key="8">
    <source>
        <dbReference type="ARBA" id="ARBA00022842"/>
    </source>
</evidence>
<dbReference type="Proteomes" id="UP000067738">
    <property type="component" value="Chromosome"/>
</dbReference>
<feature type="binding site" evidence="12">
    <location>
        <position position="226"/>
    </location>
    <ligand>
        <name>Mg(2+)</name>
        <dbReference type="ChEBI" id="CHEBI:18420"/>
        <label>2</label>
    </ligand>
</feature>
<dbReference type="Pfam" id="PF00752">
    <property type="entry name" value="XPG_N"/>
    <property type="match status" value="1"/>
</dbReference>
<dbReference type="InterPro" id="IPR019973">
    <property type="entry name" value="Flap_endonuc_arc"/>
</dbReference>
<keyword evidence="2 12" id="KW-0540">Nuclease</keyword>
<feature type="domain" description="XPG N-terminal" evidence="15">
    <location>
        <begin position="1"/>
        <end position="101"/>
    </location>
</feature>
<comment type="cofactor">
    <cofactor evidence="12">
        <name>Mg(2+)</name>
        <dbReference type="ChEBI" id="CHEBI:18420"/>
    </cofactor>
    <text evidence="12">Binds 2 magnesium ions per subunit. They probably participate in the reaction catalyzed by the enzyme. May bind an additional third magnesium ion after substrate binding.</text>
</comment>
<keyword evidence="6 12" id="KW-0378">Hydrolase</keyword>
<comment type="function">
    <text evidence="10">Structure-specific nuclease with 5'-flap endonuclease and 5'-3' exonuclease activities involved in DNA replication and repair. During DNA replication, cleaves the 5'-overhanging flap structure that is generated by displacement synthesis when DNA polymerase encounters the 5'-end of a downstream Okazaki fragment. Binds the unpaired 3'-DNA end and kinks the DNA to facilitate 5' cleavage specificity. Cleaves one nucleotide into the double-stranded DNA from the junction in flap DNA, leaving a nick for ligation. Also involved in the base excision repair (BER) pathway. Acts as a genome stabilization factor that prevents flaps from equilibrating into structures that lead to duplications and deletions. Also possesses 5'-3' exonuclease activity on nicked or gapped double-stranded DNA.</text>
</comment>
<sequence length="327" mass="36982">MGVKLKDIIEPKKIDFKDLEGRAVSIDAFNTLYQFLSTIRQRDGQPLCDENGNITSHLSGILYRNSSMVEKGIKPIYVFDGKAPELKSDTQTKRREIRDEAEKIYKEALKSGDTEKARKYAMRSSKLSPEIIESSKRLLTLMGIPYVEAKGEGEAQAAYLVEKGDAYAVASQDYDCLLFGAKRVVRNLAVNSNLGNLEYYELRHVLHELNITREELIEMGILIGTDFCDGLKGVGAKTALKLAKKDQLQEKLDELQKESSHDLNEVKDIFLNHNVNTDYKIKWNKPDKEGLVEFLCYEHGFSESRVVKASDKLKNLSSSQGSLDAWF</sequence>
<dbReference type="AlphaFoldDB" id="A0A0U3CW60"/>
<evidence type="ECO:0000256" key="10">
    <source>
        <dbReference type="ARBA" id="ARBA00024702"/>
    </source>
</evidence>
<dbReference type="HAMAP" id="MF_00614">
    <property type="entry name" value="Fen"/>
    <property type="match status" value="1"/>
</dbReference>
<evidence type="ECO:0000256" key="4">
    <source>
        <dbReference type="ARBA" id="ARBA00022759"/>
    </source>
</evidence>
<keyword evidence="4 12" id="KW-0255">Endonuclease</keyword>
<dbReference type="InterPro" id="IPR008918">
    <property type="entry name" value="HhH2"/>
</dbReference>
<dbReference type="SMART" id="SM00279">
    <property type="entry name" value="HhH2"/>
    <property type="match status" value="1"/>
</dbReference>
<dbReference type="FunFam" id="3.40.50.1010:FF:000016">
    <property type="entry name" value="Flap endonuclease 1"/>
    <property type="match status" value="1"/>
</dbReference>
<keyword evidence="17" id="KW-1185">Reference proteome</keyword>
<evidence type="ECO:0000256" key="2">
    <source>
        <dbReference type="ARBA" id="ARBA00022722"/>
    </source>
</evidence>
<evidence type="ECO:0000256" key="11">
    <source>
        <dbReference type="ARBA" id="ARBA00065981"/>
    </source>
</evidence>
<feature type="binding site" evidence="12">
    <location>
        <position position="27"/>
    </location>
    <ligand>
        <name>Mg(2+)</name>
        <dbReference type="ChEBI" id="CHEBI:18420"/>
        <label>1</label>
    </ligand>
</feature>
<dbReference type="NCBIfam" id="TIGR03674">
    <property type="entry name" value="fen_arch"/>
    <property type="match status" value="1"/>
</dbReference>
<reference evidence="16 17" key="1">
    <citation type="submission" date="2015-04" db="EMBL/GenBank/DDBJ databases">
        <title>The complete genome sequence of the rumen methanogen Methanobrevibacter millerae SM9.</title>
        <authorList>
            <person name="Leahy S.C."/>
            <person name="Kelly W.J."/>
            <person name="Pacheco D.M."/>
            <person name="Li D."/>
            <person name="Altermann E."/>
            <person name="Attwood G.T."/>
        </authorList>
    </citation>
    <scope>NUCLEOTIDE SEQUENCE [LARGE SCALE GENOMIC DNA]</scope>
    <source>
        <strain evidence="16 17">SM9</strain>
    </source>
</reference>
<dbReference type="InterPro" id="IPR006084">
    <property type="entry name" value="XPG/Rad2"/>
</dbReference>
<feature type="region of interest" description="N-domain" evidence="12">
    <location>
        <begin position="1"/>
        <end position="98"/>
    </location>
</feature>
<organism evidence="16 17">
    <name type="scientific">Methanobrevibacter millerae</name>
    <dbReference type="NCBI Taxonomy" id="230361"/>
    <lineage>
        <taxon>Archaea</taxon>
        <taxon>Methanobacteriati</taxon>
        <taxon>Methanobacteriota</taxon>
        <taxon>Methanomada group</taxon>
        <taxon>Methanobacteria</taxon>
        <taxon>Methanobacteriales</taxon>
        <taxon>Methanobacteriaceae</taxon>
        <taxon>Methanobrevibacter</taxon>
    </lineage>
</organism>